<dbReference type="RefSeq" id="WP_032946859.1">
    <property type="nucleotide sequence ID" value="NZ_JNHI01000119.1"/>
</dbReference>
<keyword evidence="1" id="KW-0812">Transmembrane</keyword>
<name>A0A078QLE8_PHOVU</name>
<gene>
    <name evidence="2" type="ORF">M097_4937</name>
</gene>
<proteinExistence type="predicted"/>
<evidence type="ECO:0000313" key="3">
    <source>
        <dbReference type="Proteomes" id="UP000028134"/>
    </source>
</evidence>
<keyword evidence="1" id="KW-0472">Membrane</keyword>
<accession>A0A078QLE8</accession>
<reference evidence="2 3" key="1">
    <citation type="submission" date="2014-04" db="EMBL/GenBank/DDBJ databases">
        <authorList>
            <person name="Sears C."/>
            <person name="Carroll K."/>
            <person name="Sack B.R."/>
            <person name="Qadri F."/>
            <person name="Myers L.L."/>
            <person name="Chung G.-T."/>
            <person name="Escheverria P."/>
            <person name="Fraser C.M."/>
            <person name="Sadzewicz L."/>
            <person name="Shefchek K.A."/>
            <person name="Tallon L."/>
            <person name="Das S.P."/>
            <person name="Daugherty S."/>
            <person name="Mongodin E.F."/>
        </authorList>
    </citation>
    <scope>NUCLEOTIDE SEQUENCE [LARGE SCALE GENOMIC DNA]</scope>
    <source>
        <strain evidence="3">3775 SL(B) 10 (iv)</strain>
    </source>
</reference>
<dbReference type="EMBL" id="JNHI01000119">
    <property type="protein sequence ID" value="KDS23226.1"/>
    <property type="molecule type" value="Genomic_DNA"/>
</dbReference>
<protein>
    <submittedName>
        <fullName evidence="2">Uncharacterized protein</fullName>
    </submittedName>
</protein>
<keyword evidence="1" id="KW-1133">Transmembrane helix</keyword>
<evidence type="ECO:0000313" key="2">
    <source>
        <dbReference type="EMBL" id="KDS23226.1"/>
    </source>
</evidence>
<organism evidence="2 3">
    <name type="scientific">Phocaeicola vulgatus str. 3775 SL</name>
    <name type="common">B</name>
    <name type="synonym">iv</name>
    <dbReference type="NCBI Taxonomy" id="1339350"/>
    <lineage>
        <taxon>Bacteria</taxon>
        <taxon>Pseudomonadati</taxon>
        <taxon>Bacteroidota</taxon>
        <taxon>Bacteroidia</taxon>
        <taxon>Bacteroidales</taxon>
        <taxon>Bacteroidaceae</taxon>
        <taxon>Phocaeicola</taxon>
    </lineage>
</organism>
<dbReference type="PATRIC" id="fig|1339350.3.peg.4660"/>
<feature type="transmembrane region" description="Helical" evidence="1">
    <location>
        <begin position="15"/>
        <end position="34"/>
    </location>
</feature>
<comment type="caution">
    <text evidence="2">The sequence shown here is derived from an EMBL/GenBank/DDBJ whole genome shotgun (WGS) entry which is preliminary data.</text>
</comment>
<dbReference type="Proteomes" id="UP000028134">
    <property type="component" value="Unassembled WGS sequence"/>
</dbReference>
<dbReference type="AlphaFoldDB" id="A0A078QLE8"/>
<evidence type="ECO:0000256" key="1">
    <source>
        <dbReference type="SAM" id="Phobius"/>
    </source>
</evidence>
<sequence>MEINFKGPVMPIDPYSQLAFVEILNIILTAGHIVDVNRFLIRRNVNPRFGSLSGYFRWSFAEDRFTLWQRTDYNSTMCFSHRILDLPFGVLAAKDNGKETEFLN</sequence>